<dbReference type="EMBL" id="BONY01000009">
    <property type="protein sequence ID" value="GIH03793.1"/>
    <property type="molecule type" value="Genomic_DNA"/>
</dbReference>
<evidence type="ECO:0000313" key="1">
    <source>
        <dbReference type="EMBL" id="GIH03793.1"/>
    </source>
</evidence>
<dbReference type="AlphaFoldDB" id="A0A8J3VFE0"/>
<gene>
    <name evidence="1" type="ORF">Rhe02_18600</name>
</gene>
<sequence length="228" mass="24100">MPVGDIQPPVLLPLLSRGKHRNPRKGACFMELASFLAGQRWSDHPACTHPLLAALARLVNDCTTDANRQRLAALIPSVIGLTSEDLQMDAQIALRCGSVALPVVAADRQPAMAVAILTAQRVLADLGAAPSPALAQRSAQALADVPAAAHWAKRFIAGRLTTPKAFRRNAAPSVASCAVIGIAQACIPDPDTILHDLLADAIDDCRLYIERHAAPVSAPPHALLHDRS</sequence>
<dbReference type="RefSeq" id="WP_203907696.1">
    <property type="nucleotide sequence ID" value="NZ_BONY01000009.1"/>
</dbReference>
<name>A0A8J3VFE0_9ACTN</name>
<comment type="caution">
    <text evidence="1">The sequence shown here is derived from an EMBL/GenBank/DDBJ whole genome shotgun (WGS) entry which is preliminary data.</text>
</comment>
<proteinExistence type="predicted"/>
<protein>
    <submittedName>
        <fullName evidence="1">Uncharacterized protein</fullName>
    </submittedName>
</protein>
<reference evidence="1" key="1">
    <citation type="submission" date="2021-01" db="EMBL/GenBank/DDBJ databases">
        <title>Whole genome shotgun sequence of Rhizocola hellebori NBRC 109834.</title>
        <authorList>
            <person name="Komaki H."/>
            <person name="Tamura T."/>
        </authorList>
    </citation>
    <scope>NUCLEOTIDE SEQUENCE</scope>
    <source>
        <strain evidence="1">NBRC 109834</strain>
    </source>
</reference>
<accession>A0A8J3VFE0</accession>
<organism evidence="1 2">
    <name type="scientific">Rhizocola hellebori</name>
    <dbReference type="NCBI Taxonomy" id="1392758"/>
    <lineage>
        <taxon>Bacteria</taxon>
        <taxon>Bacillati</taxon>
        <taxon>Actinomycetota</taxon>
        <taxon>Actinomycetes</taxon>
        <taxon>Micromonosporales</taxon>
        <taxon>Micromonosporaceae</taxon>
        <taxon>Rhizocola</taxon>
    </lineage>
</organism>
<keyword evidence="2" id="KW-1185">Reference proteome</keyword>
<dbReference type="Proteomes" id="UP000612899">
    <property type="component" value="Unassembled WGS sequence"/>
</dbReference>
<evidence type="ECO:0000313" key="2">
    <source>
        <dbReference type="Proteomes" id="UP000612899"/>
    </source>
</evidence>